<dbReference type="PANTHER" id="PTHR42794">
    <property type="entry name" value="HEMIN IMPORT ATP-BINDING PROTEIN HMUV"/>
    <property type="match status" value="1"/>
</dbReference>
<dbReference type="PROSITE" id="PS50893">
    <property type="entry name" value="ABC_TRANSPORTER_2"/>
    <property type="match status" value="1"/>
</dbReference>
<evidence type="ECO:0000259" key="4">
    <source>
        <dbReference type="PROSITE" id="PS50893"/>
    </source>
</evidence>
<dbReference type="InterPro" id="IPR027417">
    <property type="entry name" value="P-loop_NTPase"/>
</dbReference>
<reference evidence="5" key="1">
    <citation type="submission" date="2022-10" db="EMBL/GenBank/DDBJ databases">
        <authorList>
            <person name="Boutroux M."/>
        </authorList>
    </citation>
    <scope>NUCLEOTIDE SEQUENCE</scope>
    <source>
        <strain evidence="5">51.81</strain>
    </source>
</reference>
<keyword evidence="3 5" id="KW-0067">ATP-binding</keyword>
<sequence>MTLSLRNCTVHAHHRTILSVGRIDIPAREISAVIGPNGAGKSTLLKQFLYHAQTEWCGLPMKSALKQRKIAWVGQHEHFRLPMTVAEYVVMGRAQPAWFRPARSAGNDLTTLLDLFDLTPLQDKRIETLSGGEQQRAAIIRALLQQPELLMLDEPTNHLDVHYQHRLMHHLQTLPRQGTTVVMVLHDLNLAAHYSSHALLMDKGSVAASGATAQVMDTALLSRIYDWPICAYRANGKTWFQAATL</sequence>
<dbReference type="EMBL" id="CP146598">
    <property type="protein sequence ID" value="WWY03947.1"/>
    <property type="molecule type" value="Genomic_DNA"/>
</dbReference>
<dbReference type="PROSITE" id="PS00211">
    <property type="entry name" value="ABC_TRANSPORTER_1"/>
    <property type="match status" value="1"/>
</dbReference>
<dbReference type="GO" id="GO:0005524">
    <property type="term" value="F:ATP binding"/>
    <property type="evidence" value="ECO:0007669"/>
    <property type="project" value="UniProtKB-KW"/>
</dbReference>
<accession>A0A9X4IBP1</accession>
<evidence type="ECO:0000256" key="3">
    <source>
        <dbReference type="ARBA" id="ARBA00022840"/>
    </source>
</evidence>
<evidence type="ECO:0000313" key="7">
    <source>
        <dbReference type="Proteomes" id="UP001149607"/>
    </source>
</evidence>
<dbReference type="EMBL" id="JAPQFL010000007">
    <property type="protein sequence ID" value="MDD9328599.1"/>
    <property type="molecule type" value="Genomic_DNA"/>
</dbReference>
<dbReference type="Gene3D" id="3.40.50.300">
    <property type="entry name" value="P-loop containing nucleotide triphosphate hydrolases"/>
    <property type="match status" value="1"/>
</dbReference>
<dbReference type="SUPFAM" id="SSF52540">
    <property type="entry name" value="P-loop containing nucleoside triphosphate hydrolases"/>
    <property type="match status" value="1"/>
</dbReference>
<dbReference type="PANTHER" id="PTHR42794:SF2">
    <property type="entry name" value="ABC TRANSPORTER ATP-BINDING PROTEIN"/>
    <property type="match status" value="1"/>
</dbReference>
<keyword evidence="7" id="KW-1185">Reference proteome</keyword>
<dbReference type="InterPro" id="IPR017871">
    <property type="entry name" value="ABC_transporter-like_CS"/>
</dbReference>
<evidence type="ECO:0000256" key="2">
    <source>
        <dbReference type="ARBA" id="ARBA00022741"/>
    </source>
</evidence>
<protein>
    <submittedName>
        <fullName evidence="5">ABC transporter ATP-binding protein</fullName>
    </submittedName>
</protein>
<dbReference type="GO" id="GO:0016887">
    <property type="term" value="F:ATP hydrolysis activity"/>
    <property type="evidence" value="ECO:0007669"/>
    <property type="project" value="InterPro"/>
</dbReference>
<keyword evidence="2" id="KW-0547">Nucleotide-binding</keyword>
<dbReference type="CDD" id="cd03214">
    <property type="entry name" value="ABC_Iron-Siderophores_B12_Hemin"/>
    <property type="match status" value="1"/>
</dbReference>
<organism evidence="5">
    <name type="scientific">Neisseria leonii</name>
    <dbReference type="NCBI Taxonomy" id="2995413"/>
    <lineage>
        <taxon>Bacteria</taxon>
        <taxon>Pseudomonadati</taxon>
        <taxon>Pseudomonadota</taxon>
        <taxon>Betaproteobacteria</taxon>
        <taxon>Neisseriales</taxon>
        <taxon>Neisseriaceae</taxon>
        <taxon>Neisseria</taxon>
    </lineage>
</organism>
<evidence type="ECO:0000256" key="1">
    <source>
        <dbReference type="ARBA" id="ARBA00022475"/>
    </source>
</evidence>
<dbReference type="InterPro" id="IPR003439">
    <property type="entry name" value="ABC_transporter-like_ATP-bd"/>
</dbReference>
<proteinExistence type="predicted"/>
<dbReference type="Pfam" id="PF00005">
    <property type="entry name" value="ABC_tran"/>
    <property type="match status" value="1"/>
</dbReference>
<feature type="domain" description="ABC transporter" evidence="4">
    <location>
        <begin position="3"/>
        <end position="228"/>
    </location>
</feature>
<dbReference type="AlphaFoldDB" id="A0A9X4IBP1"/>
<evidence type="ECO:0000313" key="5">
    <source>
        <dbReference type="EMBL" id="MDD9328599.1"/>
    </source>
</evidence>
<keyword evidence="1" id="KW-0472">Membrane</keyword>
<keyword evidence="1" id="KW-1003">Cell membrane</keyword>
<reference evidence="6" key="2">
    <citation type="submission" date="2024-02" db="EMBL/GenBank/DDBJ databases">
        <title>Neisseria leonii sp. nov.</title>
        <authorList>
            <person name="Boutroux M."/>
            <person name="Favre-Rochex S."/>
            <person name="Gorgette O."/>
            <person name="Touak G."/>
            <person name="Muhle E."/>
            <person name="Chesneau O."/>
            <person name="Clermont D."/>
            <person name="Rahi P."/>
        </authorList>
    </citation>
    <scope>NUCLEOTIDE SEQUENCE</scope>
    <source>
        <strain evidence="6">51.81</strain>
    </source>
</reference>
<dbReference type="Proteomes" id="UP001149607">
    <property type="component" value="Chromosome"/>
</dbReference>
<dbReference type="SMART" id="SM00382">
    <property type="entry name" value="AAA"/>
    <property type="match status" value="1"/>
</dbReference>
<gene>
    <name evidence="5" type="ORF">ORY91_002033</name>
    <name evidence="6" type="ORF">V9W64_04280</name>
</gene>
<evidence type="ECO:0000313" key="6">
    <source>
        <dbReference type="EMBL" id="WWY03947.1"/>
    </source>
</evidence>
<name>A0A9X4IBP1_9NEIS</name>
<dbReference type="InterPro" id="IPR003593">
    <property type="entry name" value="AAA+_ATPase"/>
</dbReference>
<dbReference type="RefSeq" id="WP_274585661.1">
    <property type="nucleotide sequence ID" value="NZ_CP146598.1"/>
</dbReference>